<accession>A0ABT3CEE1</accession>
<evidence type="ECO:0000256" key="7">
    <source>
        <dbReference type="SAM" id="Phobius"/>
    </source>
</evidence>
<evidence type="ECO:0000313" key="10">
    <source>
        <dbReference type="Proteomes" id="UP001526201"/>
    </source>
</evidence>
<proteinExistence type="inferred from homology"/>
<dbReference type="EMBL" id="JACKTY010000030">
    <property type="protein sequence ID" value="MCV7227848.1"/>
    <property type="molecule type" value="Genomic_DNA"/>
</dbReference>
<keyword evidence="5 7" id="KW-1133">Transmembrane helix</keyword>
<dbReference type="PANTHER" id="PTHR42709:SF6">
    <property type="entry name" value="UNDECAPRENYL PHOSPHATE TRANSPORTER A"/>
    <property type="match status" value="1"/>
</dbReference>
<evidence type="ECO:0000256" key="5">
    <source>
        <dbReference type="ARBA" id="ARBA00022989"/>
    </source>
</evidence>
<dbReference type="InterPro" id="IPR032816">
    <property type="entry name" value="VTT_dom"/>
</dbReference>
<name>A0ABT3CEE1_9MYCO</name>
<dbReference type="InterPro" id="IPR051311">
    <property type="entry name" value="DedA_domain"/>
</dbReference>
<evidence type="ECO:0000313" key="9">
    <source>
        <dbReference type="EMBL" id="MCV7227848.1"/>
    </source>
</evidence>
<sequence length="188" mass="20247">MLLVVLAVIVIGSSVPLLGIVIAAEPIMVGVILATNHQLFVPGLLAVAVGAAVIGDIVSYWLGRALGPRLLKTKLVRRSRKHIDGAHRRVQRRGALGAMLIQRWVPPARGFVPSFLGTVRHPFGRFVGYSVLASSLWAFVFVLGTHFGGPTLILAIPTVATLVIATQLLRRGFIALRGRRDRRLAATT</sequence>
<protein>
    <submittedName>
        <fullName evidence="9">DedA family protein</fullName>
    </submittedName>
</protein>
<reference evidence="9 10" key="1">
    <citation type="journal article" date="2022" name="BMC Genomics">
        <title>Comparative genome analysis of mycobacteria focusing on tRNA and non-coding RNA.</title>
        <authorList>
            <person name="Behra P.R.K."/>
            <person name="Pettersson B.M.F."/>
            <person name="Ramesh M."/>
            <person name="Das S."/>
            <person name="Dasgupta S."/>
            <person name="Kirsebom L.A."/>
        </authorList>
    </citation>
    <scope>NUCLEOTIDE SEQUENCE [LARGE SCALE GENOMIC DNA]</scope>
    <source>
        <strain evidence="9 10">DSM 44078</strain>
    </source>
</reference>
<feature type="transmembrane region" description="Helical" evidence="7">
    <location>
        <begin position="126"/>
        <end position="147"/>
    </location>
</feature>
<organism evidence="9 10">
    <name type="scientific">Mycolicibacterium komossense</name>
    <dbReference type="NCBI Taxonomy" id="1779"/>
    <lineage>
        <taxon>Bacteria</taxon>
        <taxon>Bacillati</taxon>
        <taxon>Actinomycetota</taxon>
        <taxon>Actinomycetes</taxon>
        <taxon>Mycobacteriales</taxon>
        <taxon>Mycobacteriaceae</taxon>
        <taxon>Mycolicibacterium</taxon>
    </lineage>
</organism>
<comment type="caution">
    <text evidence="9">The sequence shown here is derived from an EMBL/GenBank/DDBJ whole genome shotgun (WGS) entry which is preliminary data.</text>
</comment>
<gene>
    <name evidence="9" type="ORF">H7J73_17665</name>
</gene>
<evidence type="ECO:0000256" key="1">
    <source>
        <dbReference type="ARBA" id="ARBA00004651"/>
    </source>
</evidence>
<keyword evidence="4 7" id="KW-0812">Transmembrane</keyword>
<feature type="transmembrane region" description="Helical" evidence="7">
    <location>
        <begin position="39"/>
        <end position="62"/>
    </location>
</feature>
<comment type="similarity">
    <text evidence="2">Belongs to the DedA family.</text>
</comment>
<keyword evidence="6 7" id="KW-0472">Membrane</keyword>
<evidence type="ECO:0000256" key="4">
    <source>
        <dbReference type="ARBA" id="ARBA00022692"/>
    </source>
</evidence>
<dbReference type="Pfam" id="PF09335">
    <property type="entry name" value="VTT_dom"/>
    <property type="match status" value="1"/>
</dbReference>
<evidence type="ECO:0000256" key="3">
    <source>
        <dbReference type="ARBA" id="ARBA00022475"/>
    </source>
</evidence>
<evidence type="ECO:0000259" key="8">
    <source>
        <dbReference type="Pfam" id="PF09335"/>
    </source>
</evidence>
<keyword evidence="10" id="KW-1185">Reference proteome</keyword>
<feature type="domain" description="VTT" evidence="8">
    <location>
        <begin position="39"/>
        <end position="143"/>
    </location>
</feature>
<evidence type="ECO:0000256" key="2">
    <source>
        <dbReference type="ARBA" id="ARBA00010792"/>
    </source>
</evidence>
<dbReference type="Proteomes" id="UP001526201">
    <property type="component" value="Unassembled WGS sequence"/>
</dbReference>
<dbReference type="RefSeq" id="WP_264068862.1">
    <property type="nucleotide sequence ID" value="NZ_JACKTY010000030.1"/>
</dbReference>
<comment type="subcellular location">
    <subcellularLocation>
        <location evidence="1">Cell membrane</location>
        <topology evidence="1">Multi-pass membrane protein</topology>
    </subcellularLocation>
</comment>
<evidence type="ECO:0000256" key="6">
    <source>
        <dbReference type="ARBA" id="ARBA00023136"/>
    </source>
</evidence>
<dbReference type="PANTHER" id="PTHR42709">
    <property type="entry name" value="ALKALINE PHOSPHATASE LIKE PROTEIN"/>
    <property type="match status" value="1"/>
</dbReference>
<keyword evidence="3" id="KW-1003">Cell membrane</keyword>
<feature type="transmembrane region" description="Helical" evidence="7">
    <location>
        <begin position="153"/>
        <end position="173"/>
    </location>
</feature>